<evidence type="ECO:0000313" key="2">
    <source>
        <dbReference type="EMBL" id="GAL17907.1"/>
    </source>
</evidence>
<proteinExistence type="predicted"/>
<keyword evidence="1" id="KW-0472">Membrane</keyword>
<organism evidence="2 3">
    <name type="scientific">Vibrio maritimus</name>
    <dbReference type="NCBI Taxonomy" id="990268"/>
    <lineage>
        <taxon>Bacteria</taxon>
        <taxon>Pseudomonadati</taxon>
        <taxon>Pseudomonadota</taxon>
        <taxon>Gammaproteobacteria</taxon>
        <taxon>Vibrionales</taxon>
        <taxon>Vibrionaceae</taxon>
        <taxon>Vibrio</taxon>
    </lineage>
</organism>
<keyword evidence="3" id="KW-1185">Reference proteome</keyword>
<comment type="caution">
    <text evidence="2">The sequence shown here is derived from an EMBL/GenBank/DDBJ whole genome shotgun (WGS) entry which is preliminary data.</text>
</comment>
<accession>A0A090SEH5</accession>
<protein>
    <submittedName>
        <fullName evidence="2">Uncharacterized protein</fullName>
    </submittedName>
</protein>
<gene>
    <name evidence="2" type="ORF">JCM19235_6460</name>
</gene>
<keyword evidence="1" id="KW-1133">Transmembrane helix</keyword>
<dbReference type="Proteomes" id="UP000029228">
    <property type="component" value="Unassembled WGS sequence"/>
</dbReference>
<feature type="transmembrane region" description="Helical" evidence="1">
    <location>
        <begin position="7"/>
        <end position="27"/>
    </location>
</feature>
<feature type="transmembrane region" description="Helical" evidence="1">
    <location>
        <begin position="56"/>
        <end position="75"/>
    </location>
</feature>
<sequence>MILKKIALVLGVLTILFGVGAGVAYYLGYFEEEQPPANSQLRQEKVTDGVIEPTTIIEPLLRLSLYLIIIMFLVLRKRYTPSLKLALYLMALPTMVND</sequence>
<dbReference type="AlphaFoldDB" id="A0A090SEH5"/>
<reference evidence="2 3" key="1">
    <citation type="submission" date="2014-09" db="EMBL/GenBank/DDBJ databases">
        <title>Vibrio maritimus JCM 19235. (C45) whole genome shotgun sequence.</title>
        <authorList>
            <person name="Sawabe T."/>
            <person name="Meirelles P."/>
            <person name="Nakanishi M."/>
            <person name="Sayaka M."/>
            <person name="Hattori M."/>
            <person name="Ohkuma M."/>
        </authorList>
    </citation>
    <scope>NUCLEOTIDE SEQUENCE [LARGE SCALE GENOMIC DNA]</scope>
    <source>
        <strain evidence="3">JCM19235</strain>
    </source>
</reference>
<dbReference type="EMBL" id="BBMR01000002">
    <property type="protein sequence ID" value="GAL17907.1"/>
    <property type="molecule type" value="Genomic_DNA"/>
</dbReference>
<evidence type="ECO:0000256" key="1">
    <source>
        <dbReference type="SAM" id="Phobius"/>
    </source>
</evidence>
<keyword evidence="1" id="KW-0812">Transmembrane</keyword>
<evidence type="ECO:0000313" key="3">
    <source>
        <dbReference type="Proteomes" id="UP000029228"/>
    </source>
</evidence>
<name>A0A090SEH5_9VIBR</name>